<keyword evidence="10" id="KW-0407">Ion channel</keyword>
<dbReference type="PANTHER" id="PTHR46473:SF26">
    <property type="entry name" value="LRRNT DOMAIN-CONTAINING PROTEIN"/>
    <property type="match status" value="1"/>
</dbReference>
<dbReference type="OrthoDB" id="1055097at2759"/>
<keyword evidence="3" id="KW-1003">Cell membrane</keyword>
<dbReference type="InterPro" id="IPR001611">
    <property type="entry name" value="Leu-rich_rpt"/>
</dbReference>
<dbReference type="GO" id="GO:0044325">
    <property type="term" value="F:transmembrane transporter binding"/>
    <property type="evidence" value="ECO:0007669"/>
    <property type="project" value="TreeGrafter"/>
</dbReference>
<keyword evidence="6" id="KW-1133">Transmembrane helix</keyword>
<dbReference type="AlphaFoldDB" id="A0A653CK73"/>
<evidence type="ECO:0000256" key="6">
    <source>
        <dbReference type="ARBA" id="ARBA00022989"/>
    </source>
</evidence>
<sequence length="106" mass="11975">MYPWFLLLLLVPAACGIGCPPGCECNDDTFVVQCVHGRLDVIPITLNPAIQRLVLKSNRIRSVDSALQFYRDLRYIDLSSNHLVSIPSGNFLYQERFKITHSSEPP</sequence>
<dbReference type="InterPro" id="IPR051432">
    <property type="entry name" value="KCNMA1_auxiliary"/>
</dbReference>
<evidence type="ECO:0000256" key="9">
    <source>
        <dbReference type="ARBA" id="ARBA00023157"/>
    </source>
</evidence>
<organism evidence="12 13">
    <name type="scientific">Callosobruchus maculatus</name>
    <name type="common">Southern cowpea weevil</name>
    <name type="synonym">Pulse bruchid</name>
    <dbReference type="NCBI Taxonomy" id="64391"/>
    <lineage>
        <taxon>Eukaryota</taxon>
        <taxon>Metazoa</taxon>
        <taxon>Ecdysozoa</taxon>
        <taxon>Arthropoda</taxon>
        <taxon>Hexapoda</taxon>
        <taxon>Insecta</taxon>
        <taxon>Pterygota</taxon>
        <taxon>Neoptera</taxon>
        <taxon>Endopterygota</taxon>
        <taxon>Coleoptera</taxon>
        <taxon>Polyphaga</taxon>
        <taxon>Cucujiformia</taxon>
        <taxon>Chrysomeloidea</taxon>
        <taxon>Chrysomelidae</taxon>
        <taxon>Bruchinae</taxon>
        <taxon>Bruchini</taxon>
        <taxon>Callosobruchus</taxon>
    </lineage>
</organism>
<evidence type="ECO:0000256" key="5">
    <source>
        <dbReference type="ARBA" id="ARBA00022729"/>
    </source>
</evidence>
<dbReference type="PROSITE" id="PS51450">
    <property type="entry name" value="LRR"/>
    <property type="match status" value="1"/>
</dbReference>
<evidence type="ECO:0000256" key="7">
    <source>
        <dbReference type="ARBA" id="ARBA00023065"/>
    </source>
</evidence>
<gene>
    <name evidence="12" type="ORF">CALMAC_LOCUS9768</name>
</gene>
<evidence type="ECO:0000256" key="8">
    <source>
        <dbReference type="ARBA" id="ARBA00023136"/>
    </source>
</evidence>
<keyword evidence="4" id="KW-0812">Transmembrane</keyword>
<dbReference type="GO" id="GO:0005249">
    <property type="term" value="F:voltage-gated potassium channel activity"/>
    <property type="evidence" value="ECO:0007669"/>
    <property type="project" value="TreeGrafter"/>
</dbReference>
<evidence type="ECO:0008006" key="14">
    <source>
        <dbReference type="Google" id="ProtNLM"/>
    </source>
</evidence>
<evidence type="ECO:0000313" key="12">
    <source>
        <dbReference type="EMBL" id="VEN48257.1"/>
    </source>
</evidence>
<keyword evidence="2" id="KW-0813">Transport</keyword>
<keyword evidence="13" id="KW-1185">Reference proteome</keyword>
<dbReference type="Proteomes" id="UP000410492">
    <property type="component" value="Unassembled WGS sequence"/>
</dbReference>
<evidence type="ECO:0000256" key="10">
    <source>
        <dbReference type="ARBA" id="ARBA00023303"/>
    </source>
</evidence>
<keyword evidence="5 11" id="KW-0732">Signal</keyword>
<feature type="signal peptide" evidence="11">
    <location>
        <begin position="1"/>
        <end position="16"/>
    </location>
</feature>
<keyword evidence="9" id="KW-1015">Disulfide bond</keyword>
<feature type="chain" id="PRO_5024951453" description="LRRNT domain-containing protein" evidence="11">
    <location>
        <begin position="17"/>
        <end position="106"/>
    </location>
</feature>
<reference evidence="12 13" key="1">
    <citation type="submission" date="2019-01" db="EMBL/GenBank/DDBJ databases">
        <authorList>
            <person name="Sayadi A."/>
        </authorList>
    </citation>
    <scope>NUCLEOTIDE SEQUENCE [LARGE SCALE GENOMIC DNA]</scope>
</reference>
<evidence type="ECO:0000256" key="1">
    <source>
        <dbReference type="ARBA" id="ARBA00004162"/>
    </source>
</evidence>
<protein>
    <recommendedName>
        <fullName evidence="14">LRRNT domain-containing protein</fullName>
    </recommendedName>
</protein>
<dbReference type="InterPro" id="IPR032675">
    <property type="entry name" value="LRR_dom_sf"/>
</dbReference>
<evidence type="ECO:0000256" key="4">
    <source>
        <dbReference type="ARBA" id="ARBA00022692"/>
    </source>
</evidence>
<dbReference type="GO" id="GO:0099104">
    <property type="term" value="F:potassium channel activator activity"/>
    <property type="evidence" value="ECO:0007669"/>
    <property type="project" value="TreeGrafter"/>
</dbReference>
<keyword evidence="7" id="KW-0406">Ion transport</keyword>
<evidence type="ECO:0000256" key="11">
    <source>
        <dbReference type="SAM" id="SignalP"/>
    </source>
</evidence>
<accession>A0A653CK73</accession>
<proteinExistence type="predicted"/>
<evidence type="ECO:0000256" key="2">
    <source>
        <dbReference type="ARBA" id="ARBA00022448"/>
    </source>
</evidence>
<evidence type="ECO:0000313" key="13">
    <source>
        <dbReference type="Proteomes" id="UP000410492"/>
    </source>
</evidence>
<dbReference type="GO" id="GO:0008076">
    <property type="term" value="C:voltage-gated potassium channel complex"/>
    <property type="evidence" value="ECO:0007669"/>
    <property type="project" value="TreeGrafter"/>
</dbReference>
<dbReference type="EMBL" id="CAACVG010008051">
    <property type="protein sequence ID" value="VEN48257.1"/>
    <property type="molecule type" value="Genomic_DNA"/>
</dbReference>
<dbReference type="PANTHER" id="PTHR46473">
    <property type="entry name" value="GH08155P"/>
    <property type="match status" value="1"/>
</dbReference>
<name>A0A653CK73_CALMS</name>
<dbReference type="SUPFAM" id="SSF52058">
    <property type="entry name" value="L domain-like"/>
    <property type="match status" value="1"/>
</dbReference>
<evidence type="ECO:0000256" key="3">
    <source>
        <dbReference type="ARBA" id="ARBA00022475"/>
    </source>
</evidence>
<dbReference type="Gene3D" id="3.80.10.10">
    <property type="entry name" value="Ribonuclease Inhibitor"/>
    <property type="match status" value="1"/>
</dbReference>
<keyword evidence="8" id="KW-0472">Membrane</keyword>
<comment type="subcellular location">
    <subcellularLocation>
        <location evidence="1">Cell membrane</location>
        <topology evidence="1">Single-pass membrane protein</topology>
    </subcellularLocation>
</comment>